<name>F4S2S0_MELLP</name>
<keyword evidence="1" id="KW-0732">Signal</keyword>
<protein>
    <submittedName>
        <fullName evidence="2">Secreted protein</fullName>
    </submittedName>
</protein>
<feature type="signal peptide" evidence="1">
    <location>
        <begin position="1"/>
        <end position="20"/>
    </location>
</feature>
<gene>
    <name evidence="2" type="ORF">MELLADRAFT_111319</name>
</gene>
<sequence>MQGLIKTLVLFAAFTYNVSAACKDRLDRDQCEKALKMFTLDPHGNFNPGRNYWQASCGTCVVYIEAEGTSNIKRFVTHSSGEGMSNTLTQILNAEVNACNPLMGKQVTIVNPLLFGSSYVPATLTAKMGDSPNTEESEREINKSKAEVQVYTKSICLDFTPS</sequence>
<dbReference type="VEuPathDB" id="FungiDB:MELLADRAFT_111319"/>
<proteinExistence type="predicted"/>
<evidence type="ECO:0000313" key="3">
    <source>
        <dbReference type="Proteomes" id="UP000001072"/>
    </source>
</evidence>
<accession>F4S2S0</accession>
<dbReference type="PROSITE" id="PS51257">
    <property type="entry name" value="PROKAR_LIPOPROTEIN"/>
    <property type="match status" value="1"/>
</dbReference>
<dbReference type="Proteomes" id="UP000001072">
    <property type="component" value="Unassembled WGS sequence"/>
</dbReference>
<evidence type="ECO:0000256" key="1">
    <source>
        <dbReference type="SAM" id="SignalP"/>
    </source>
</evidence>
<organism evidence="3">
    <name type="scientific">Melampsora larici-populina (strain 98AG31 / pathotype 3-4-7)</name>
    <name type="common">Poplar leaf rust fungus</name>
    <dbReference type="NCBI Taxonomy" id="747676"/>
    <lineage>
        <taxon>Eukaryota</taxon>
        <taxon>Fungi</taxon>
        <taxon>Dikarya</taxon>
        <taxon>Basidiomycota</taxon>
        <taxon>Pucciniomycotina</taxon>
        <taxon>Pucciniomycetes</taxon>
        <taxon>Pucciniales</taxon>
        <taxon>Melampsoraceae</taxon>
        <taxon>Melampsora</taxon>
    </lineage>
</organism>
<dbReference type="InParanoid" id="F4S2S0"/>
<dbReference type="HOGENOM" id="CLU_1635771_0_0_1"/>
<evidence type="ECO:0000313" key="2">
    <source>
        <dbReference type="EMBL" id="EGG01047.1"/>
    </source>
</evidence>
<dbReference type="EMBL" id="GL883141">
    <property type="protein sequence ID" value="EGG01047.1"/>
    <property type="molecule type" value="Genomic_DNA"/>
</dbReference>
<dbReference type="AlphaFoldDB" id="F4S2S0"/>
<keyword evidence="3" id="KW-1185">Reference proteome</keyword>
<reference evidence="3" key="1">
    <citation type="journal article" date="2011" name="Proc. Natl. Acad. Sci. U.S.A.">
        <title>Obligate biotrophy features unraveled by the genomic analysis of rust fungi.</title>
        <authorList>
            <person name="Duplessis S."/>
            <person name="Cuomo C.A."/>
            <person name="Lin Y.-C."/>
            <person name="Aerts A."/>
            <person name="Tisserant E."/>
            <person name="Veneault-Fourrey C."/>
            <person name="Joly D.L."/>
            <person name="Hacquard S."/>
            <person name="Amselem J."/>
            <person name="Cantarel B.L."/>
            <person name="Chiu R."/>
            <person name="Coutinho P.M."/>
            <person name="Feau N."/>
            <person name="Field M."/>
            <person name="Frey P."/>
            <person name="Gelhaye E."/>
            <person name="Goldberg J."/>
            <person name="Grabherr M.G."/>
            <person name="Kodira C.D."/>
            <person name="Kohler A."/>
            <person name="Kuees U."/>
            <person name="Lindquist E.A."/>
            <person name="Lucas S.M."/>
            <person name="Mago R."/>
            <person name="Mauceli E."/>
            <person name="Morin E."/>
            <person name="Murat C."/>
            <person name="Pangilinan J.L."/>
            <person name="Park R."/>
            <person name="Pearson M."/>
            <person name="Quesneville H."/>
            <person name="Rouhier N."/>
            <person name="Sakthikumar S."/>
            <person name="Salamov A.A."/>
            <person name="Schmutz J."/>
            <person name="Selles B."/>
            <person name="Shapiro H."/>
            <person name="Tanguay P."/>
            <person name="Tuskan G.A."/>
            <person name="Henrissat B."/>
            <person name="Van de Peer Y."/>
            <person name="Rouze P."/>
            <person name="Ellis J.G."/>
            <person name="Dodds P.N."/>
            <person name="Schein J.E."/>
            <person name="Zhong S."/>
            <person name="Hamelin R.C."/>
            <person name="Grigoriev I.V."/>
            <person name="Szabo L.J."/>
            <person name="Martin F."/>
        </authorList>
    </citation>
    <scope>NUCLEOTIDE SEQUENCE [LARGE SCALE GENOMIC DNA]</scope>
    <source>
        <strain evidence="3">98AG31 / pathotype 3-4-7</strain>
    </source>
</reference>
<dbReference type="KEGG" id="mlr:MELLADRAFT_111319"/>
<dbReference type="RefSeq" id="XP_007415647.1">
    <property type="nucleotide sequence ID" value="XM_007415585.1"/>
</dbReference>
<dbReference type="GeneID" id="18924350"/>
<feature type="chain" id="PRO_5003315730" evidence="1">
    <location>
        <begin position="21"/>
        <end position="162"/>
    </location>
</feature>